<gene>
    <name evidence="4" type="primary">ga26189</name>
    <name evidence="4" type="ORF">PR202_ga26189</name>
</gene>
<organism evidence="4 5">
    <name type="scientific">Eleusine coracana subsp. coracana</name>
    <dbReference type="NCBI Taxonomy" id="191504"/>
    <lineage>
        <taxon>Eukaryota</taxon>
        <taxon>Viridiplantae</taxon>
        <taxon>Streptophyta</taxon>
        <taxon>Embryophyta</taxon>
        <taxon>Tracheophyta</taxon>
        <taxon>Spermatophyta</taxon>
        <taxon>Magnoliopsida</taxon>
        <taxon>Liliopsida</taxon>
        <taxon>Poales</taxon>
        <taxon>Poaceae</taxon>
        <taxon>PACMAD clade</taxon>
        <taxon>Chloridoideae</taxon>
        <taxon>Cynodonteae</taxon>
        <taxon>Eleusininae</taxon>
        <taxon>Eleusine</taxon>
    </lineage>
</organism>
<evidence type="ECO:0000256" key="3">
    <source>
        <dbReference type="ARBA" id="ARBA00022840"/>
    </source>
</evidence>
<comment type="caution">
    <text evidence="4">The sequence shown here is derived from an EMBL/GenBank/DDBJ whole genome shotgun (WGS) entry which is preliminary data.</text>
</comment>
<dbReference type="SUPFAM" id="SSF100920">
    <property type="entry name" value="Heat shock protein 70kD (HSP70), peptide-binding domain"/>
    <property type="match status" value="1"/>
</dbReference>
<accession>A0AAV5DCW1</accession>
<proteinExistence type="inferred from homology"/>
<evidence type="ECO:0000256" key="1">
    <source>
        <dbReference type="ARBA" id="ARBA00007381"/>
    </source>
</evidence>
<evidence type="ECO:0000256" key="2">
    <source>
        <dbReference type="ARBA" id="ARBA00022741"/>
    </source>
</evidence>
<dbReference type="Proteomes" id="UP001054889">
    <property type="component" value="Unassembled WGS sequence"/>
</dbReference>
<dbReference type="EMBL" id="BQKI01000015">
    <property type="protein sequence ID" value="GJN08283.1"/>
    <property type="molecule type" value="Genomic_DNA"/>
</dbReference>
<dbReference type="AlphaFoldDB" id="A0AAV5DCW1"/>
<keyword evidence="2" id="KW-0547">Nucleotide-binding</keyword>
<keyword evidence="3" id="KW-0067">ATP-binding</keyword>
<keyword evidence="5" id="KW-1185">Reference proteome</keyword>
<dbReference type="PANTHER" id="PTHR19375">
    <property type="entry name" value="HEAT SHOCK PROTEIN 70KDA"/>
    <property type="match status" value="1"/>
</dbReference>
<evidence type="ECO:0000313" key="4">
    <source>
        <dbReference type="EMBL" id="GJN08283.1"/>
    </source>
</evidence>
<sequence>MLRGKEPCRTVSPDEAVAYGAAIQASILSGANSDKRTIEMVLHDVTPLSLGIEIKKDYTMSVVIPRNTTIPTKMVKNFSTLYDNQTSVLFQVFEGESASTKDNNLLGKFVLSGVPPAPACVPVLIVTFDIDANGVLNVSAEDQTSGSTNSITISYKRGRLSQEEIESMVKRAKRRRTAAAGHGGQWIIID</sequence>
<reference evidence="4" key="2">
    <citation type="submission" date="2021-12" db="EMBL/GenBank/DDBJ databases">
        <title>Resequencing data analysis of finger millet.</title>
        <authorList>
            <person name="Hatakeyama M."/>
            <person name="Aluri S."/>
            <person name="Balachadran M.T."/>
            <person name="Sivarajan S.R."/>
            <person name="Poveda L."/>
            <person name="Shimizu-Inatsugi R."/>
            <person name="Schlapbach R."/>
            <person name="Sreeman S.M."/>
            <person name="Shimizu K.K."/>
        </authorList>
    </citation>
    <scope>NUCLEOTIDE SEQUENCE</scope>
</reference>
<dbReference type="GO" id="GO:0140662">
    <property type="term" value="F:ATP-dependent protein folding chaperone"/>
    <property type="evidence" value="ECO:0007669"/>
    <property type="project" value="InterPro"/>
</dbReference>
<dbReference type="InterPro" id="IPR029047">
    <property type="entry name" value="HSP70_peptide-bd_sf"/>
</dbReference>
<dbReference type="GO" id="GO:0005524">
    <property type="term" value="F:ATP binding"/>
    <property type="evidence" value="ECO:0007669"/>
    <property type="project" value="UniProtKB-KW"/>
</dbReference>
<dbReference type="PRINTS" id="PR00301">
    <property type="entry name" value="HEATSHOCK70"/>
</dbReference>
<dbReference type="Pfam" id="PF00012">
    <property type="entry name" value="HSP70"/>
    <property type="match status" value="1"/>
</dbReference>
<reference evidence="4" key="1">
    <citation type="journal article" date="2018" name="DNA Res.">
        <title>Multiple hybrid de novo genome assembly of finger millet, an orphan allotetraploid crop.</title>
        <authorList>
            <person name="Hatakeyama M."/>
            <person name="Aluri S."/>
            <person name="Balachadran M.T."/>
            <person name="Sivarajan S.R."/>
            <person name="Patrignani A."/>
            <person name="Gruter S."/>
            <person name="Poveda L."/>
            <person name="Shimizu-Inatsugi R."/>
            <person name="Baeten J."/>
            <person name="Francoijs K.J."/>
            <person name="Nataraja K.N."/>
            <person name="Reddy Y.A.N."/>
            <person name="Phadnis S."/>
            <person name="Ravikumar R.L."/>
            <person name="Schlapbach R."/>
            <person name="Sreeman S.M."/>
            <person name="Shimizu K.K."/>
        </authorList>
    </citation>
    <scope>NUCLEOTIDE SEQUENCE</scope>
</reference>
<protein>
    <submittedName>
        <fullName evidence="4">Uncharacterized protein</fullName>
    </submittedName>
</protein>
<dbReference type="FunFam" id="2.60.34.10:FF:000012">
    <property type="entry name" value="Heat shock 70 kDa protein"/>
    <property type="match status" value="1"/>
</dbReference>
<evidence type="ECO:0000313" key="5">
    <source>
        <dbReference type="Proteomes" id="UP001054889"/>
    </source>
</evidence>
<comment type="similarity">
    <text evidence="1">Belongs to the heat shock protein 70 family.</text>
</comment>
<name>A0AAV5DCW1_ELECO</name>
<dbReference type="Gene3D" id="2.60.34.10">
    <property type="entry name" value="Substrate Binding Domain Of DNAk, Chain A, domain 1"/>
    <property type="match status" value="1"/>
</dbReference>
<dbReference type="InterPro" id="IPR013126">
    <property type="entry name" value="Hsp_70_fam"/>
</dbReference>